<proteinExistence type="predicted"/>
<reference evidence="3 4" key="1">
    <citation type="submission" date="2020-04" db="EMBL/GenBank/DDBJ databases">
        <title>Perkinsus olseni comparative genomics.</title>
        <authorList>
            <person name="Bogema D.R."/>
        </authorList>
    </citation>
    <scope>NUCLEOTIDE SEQUENCE [LARGE SCALE GENOMIC DNA]</scope>
    <source>
        <strain evidence="3 4">ATCC PRA-207</strain>
    </source>
</reference>
<comment type="caution">
    <text evidence="3">The sequence shown here is derived from an EMBL/GenBank/DDBJ whole genome shotgun (WGS) entry which is preliminary data.</text>
</comment>
<dbReference type="InterPro" id="IPR043502">
    <property type="entry name" value="DNA/RNA_pol_sf"/>
</dbReference>
<accession>A0A7J6TZD8</accession>
<dbReference type="PANTHER" id="PTHR19446">
    <property type="entry name" value="REVERSE TRANSCRIPTASES"/>
    <property type="match status" value="1"/>
</dbReference>
<organism evidence="3 4">
    <name type="scientific">Perkinsus olseni</name>
    <name type="common">Perkinsus atlanticus</name>
    <dbReference type="NCBI Taxonomy" id="32597"/>
    <lineage>
        <taxon>Eukaryota</taxon>
        <taxon>Sar</taxon>
        <taxon>Alveolata</taxon>
        <taxon>Perkinsozoa</taxon>
        <taxon>Perkinsea</taxon>
        <taxon>Perkinsida</taxon>
        <taxon>Perkinsidae</taxon>
        <taxon>Perkinsus</taxon>
    </lineage>
</organism>
<dbReference type="SUPFAM" id="SSF56672">
    <property type="entry name" value="DNA/RNA polymerases"/>
    <property type="match status" value="1"/>
</dbReference>
<sequence length="1029" mass="114104">IVTPSVVPRGPVRGKTSSHKAAVEGAKKAAKPNAIVELRPESPVAERTPAQGKAFRERVLRALDRKVVISSVFPLKGGGLGLVVADQAQTQLCLDSLAKIKDYKVAVRRGLWPKVILFDVGLSKGLSVEALGALLKDGNPELMKGVSLSPTGSNGLRQDTELVSCIYWRGPHMVCAVHPQFYANLAAKGEAKERCPSVFTVPSLGTYRRHVPTRLLLGIVPAVVKRGISGNAVKYRHLLGATIGLSYYVEAVPQAASPNRLRGTTLVPVLIYQHNQGRRSAAADLLQSRFSSTVVDMVCLQEPAARCRNLRGFRYHGQRQGEEAAIISRFDLPCHTVLTARDVCIVRSTAYGAVSLYLHTADEARREEALRVLHGALEAWPRGVPLLICADTNAWNTAWGSTVTAANRYRPQWSRGDYLVQWCTERQIRILNDEVSLPSFESERHSSWIDASFLYGPADVLAPVWYLEDDLLGSDHRLVRIEVAGDTPVKPRLAHGLTDVAAVKREAAKLSRNLSPYDITEALSALVREFTPEAPATAGATWWTPRLGMLKAKLKRAQRRYHRHKREHGPDAPSTVHHREVRSAARRKFNAEAKKAKGVAADRFYKDLQHYSRCVRRGAPRIPPAAICPPGVNQADFLLSRLLPSDPTRDQDVAQVAWPNQEEPIPPVSLAELRDAAGELRRDAAPGSDDVTNDIIKDSLPELGEHWTYQLTRCLQFGLYPFGWKQSRGVFVHKPGRDPSLPNGWRPICLVKSGSKLFERIIVERLLSCPQIADRLRSPAVHGFCRGKSVDSAVYRVVGLFRDGKRRGKNCPVATIQLDVRNAFPSVRHSHILRTLAEYKVPPYLLDILKSYLGGQAVSADYGCDHGERGLQCGVQQGSVLGPFLYLLSTLPLVDRFKPLEALGIFLTLFADDTTISLSARTRAALVNKWKRAEGHLLEWADDAGLSWEPEKSQALIPRTIGEDLTLQDVPIQVVNVLRVLGVWIDKRLTFQHHIRLKVSEALAKLNRLRHLGWERASLTGAKVIRTYR</sequence>
<dbReference type="InterPro" id="IPR005135">
    <property type="entry name" value="Endo/exonuclease/phosphatase"/>
</dbReference>
<feature type="non-terminal residue" evidence="3">
    <location>
        <position position="1"/>
    </location>
</feature>
<evidence type="ECO:0000259" key="2">
    <source>
        <dbReference type="PROSITE" id="PS50878"/>
    </source>
</evidence>
<dbReference type="EMBL" id="JABANO010007143">
    <property type="protein sequence ID" value="KAF4750613.1"/>
    <property type="molecule type" value="Genomic_DNA"/>
</dbReference>
<dbReference type="Pfam" id="PF14529">
    <property type="entry name" value="Exo_endo_phos_2"/>
    <property type="match status" value="1"/>
</dbReference>
<dbReference type="GO" id="GO:0003824">
    <property type="term" value="F:catalytic activity"/>
    <property type="evidence" value="ECO:0007669"/>
    <property type="project" value="InterPro"/>
</dbReference>
<feature type="region of interest" description="Disordered" evidence="1">
    <location>
        <begin position="1"/>
        <end position="24"/>
    </location>
</feature>
<dbReference type="AlphaFoldDB" id="A0A7J6TZD8"/>
<dbReference type="Pfam" id="PF00078">
    <property type="entry name" value="RVT_1"/>
    <property type="match status" value="1"/>
</dbReference>
<dbReference type="SUPFAM" id="SSF56219">
    <property type="entry name" value="DNase I-like"/>
    <property type="match status" value="1"/>
</dbReference>
<dbReference type="Proteomes" id="UP000553632">
    <property type="component" value="Unassembled WGS sequence"/>
</dbReference>
<dbReference type="InterPro" id="IPR036691">
    <property type="entry name" value="Endo/exonu/phosph_ase_sf"/>
</dbReference>
<feature type="non-terminal residue" evidence="3">
    <location>
        <position position="1029"/>
    </location>
</feature>
<evidence type="ECO:0000313" key="4">
    <source>
        <dbReference type="Proteomes" id="UP000553632"/>
    </source>
</evidence>
<evidence type="ECO:0000256" key="1">
    <source>
        <dbReference type="SAM" id="MobiDB-lite"/>
    </source>
</evidence>
<dbReference type="Gene3D" id="3.60.10.10">
    <property type="entry name" value="Endonuclease/exonuclease/phosphatase"/>
    <property type="match status" value="1"/>
</dbReference>
<name>A0A7J6TZD8_PEROL</name>
<gene>
    <name evidence="3" type="ORF">FOZ63_030569</name>
</gene>
<feature type="domain" description="Reverse transcriptase" evidence="2">
    <location>
        <begin position="713"/>
        <end position="985"/>
    </location>
</feature>
<protein>
    <recommendedName>
        <fullName evidence="2">Reverse transcriptase domain-containing protein</fullName>
    </recommendedName>
</protein>
<dbReference type="PROSITE" id="PS50878">
    <property type="entry name" value="RT_POL"/>
    <property type="match status" value="1"/>
</dbReference>
<keyword evidence="4" id="KW-1185">Reference proteome</keyword>
<dbReference type="InterPro" id="IPR000477">
    <property type="entry name" value="RT_dom"/>
</dbReference>
<dbReference type="CDD" id="cd01650">
    <property type="entry name" value="RT_nLTR_like"/>
    <property type="match status" value="1"/>
</dbReference>
<evidence type="ECO:0000313" key="3">
    <source>
        <dbReference type="EMBL" id="KAF4750613.1"/>
    </source>
</evidence>